<evidence type="ECO:0000256" key="6">
    <source>
        <dbReference type="SAM" id="Phobius"/>
    </source>
</evidence>
<keyword evidence="8" id="KW-1185">Reference proteome</keyword>
<dbReference type="Pfam" id="PF13927">
    <property type="entry name" value="Ig_3"/>
    <property type="match status" value="1"/>
</dbReference>
<dbReference type="GO" id="GO:0098609">
    <property type="term" value="P:cell-cell adhesion"/>
    <property type="evidence" value="ECO:0007669"/>
    <property type="project" value="TreeGrafter"/>
</dbReference>
<dbReference type="Gene3D" id="2.60.40.10">
    <property type="entry name" value="Immunoglobulins"/>
    <property type="match status" value="1"/>
</dbReference>
<dbReference type="eggNOG" id="ENOG502RYGW">
    <property type="taxonomic scope" value="Eukaryota"/>
</dbReference>
<accession>A0A1U7SWY6</accession>
<dbReference type="SUPFAM" id="SSF48726">
    <property type="entry name" value="Immunoglobulin"/>
    <property type="match status" value="1"/>
</dbReference>
<dbReference type="GeneID" id="102368253"/>
<feature type="domain" description="Ig-like" evidence="7">
    <location>
        <begin position="172"/>
        <end position="250"/>
    </location>
</feature>
<dbReference type="KEGG" id="asn:102368253"/>
<dbReference type="InterPro" id="IPR007110">
    <property type="entry name" value="Ig-like_dom"/>
</dbReference>
<dbReference type="InParanoid" id="A0A1U7SWY6"/>
<evidence type="ECO:0000256" key="4">
    <source>
        <dbReference type="ARBA" id="ARBA00023180"/>
    </source>
</evidence>
<dbReference type="PROSITE" id="PS50835">
    <property type="entry name" value="IG_LIKE"/>
    <property type="match status" value="1"/>
</dbReference>
<dbReference type="InterPro" id="IPR003599">
    <property type="entry name" value="Ig_sub"/>
</dbReference>
<dbReference type="Proteomes" id="UP000189705">
    <property type="component" value="Unplaced"/>
</dbReference>
<protein>
    <submittedName>
        <fullName evidence="9">Uncharacterized protein LOC102368253</fullName>
    </submittedName>
</protein>
<keyword evidence="2 6" id="KW-0472">Membrane</keyword>
<dbReference type="GO" id="GO:0005886">
    <property type="term" value="C:plasma membrane"/>
    <property type="evidence" value="ECO:0007669"/>
    <property type="project" value="TreeGrafter"/>
</dbReference>
<gene>
    <name evidence="9" type="primary">LOC102368253</name>
</gene>
<dbReference type="SMART" id="SM00409">
    <property type="entry name" value="IG"/>
    <property type="match status" value="1"/>
</dbReference>
<dbReference type="InterPro" id="IPR003598">
    <property type="entry name" value="Ig_sub2"/>
</dbReference>
<dbReference type="InterPro" id="IPR013783">
    <property type="entry name" value="Ig-like_fold"/>
</dbReference>
<keyword evidence="6" id="KW-1133">Transmembrane helix</keyword>
<dbReference type="AlphaFoldDB" id="A0A1U7SWY6"/>
<evidence type="ECO:0000256" key="3">
    <source>
        <dbReference type="ARBA" id="ARBA00023157"/>
    </source>
</evidence>
<keyword evidence="3" id="KW-1015">Disulfide bond</keyword>
<dbReference type="PANTHER" id="PTHR11640:SF164">
    <property type="entry name" value="MAM DOMAIN-CONTAINING GLYCOSYLPHOSPHATIDYLINOSITOL ANCHOR PROTEIN 1"/>
    <property type="match status" value="1"/>
</dbReference>
<comment type="subcellular location">
    <subcellularLocation>
        <location evidence="1">Membrane</location>
        <topology evidence="1">Single-pass type I membrane protein</topology>
    </subcellularLocation>
</comment>
<evidence type="ECO:0000256" key="2">
    <source>
        <dbReference type="ARBA" id="ARBA00023136"/>
    </source>
</evidence>
<reference evidence="9" key="1">
    <citation type="submission" date="2025-08" db="UniProtKB">
        <authorList>
            <consortium name="RefSeq"/>
        </authorList>
    </citation>
    <scope>IDENTIFICATION</scope>
</reference>
<evidence type="ECO:0000313" key="9">
    <source>
        <dbReference type="RefSeq" id="XP_006038180.2"/>
    </source>
</evidence>
<sequence>MRKHRLPCPPQLPGSQHIRKLPGSATMCGAFIFLLALHLAGASPGQTSAPHTPTTASQTPLPTLLISLTPRGAMLTTLLPPPCAPQWLQSWVQLDPGARLRCWFYAVAVSRPGGRLLLDIARLQRWHEGAYRCTPMPLNDTFVPEPGPSNASGEATFLLHVDYLRDVWVTWPDAWCGTVGDTVTVTEGEDLELECAAEASRPPKFDWTRDGEAWTLQAQTLGLRGLQQDQAGTYRCHARLSGLTQSRAVTVLVEPPAGTQRLEAAQAPGAPALVLAVVLPVVLLVVLATVLAAWVQCRHPAKSPPPEVSGQRIPIFKGSLESVPGGAGDTHPLVR</sequence>
<dbReference type="InterPro" id="IPR036179">
    <property type="entry name" value="Ig-like_dom_sf"/>
</dbReference>
<keyword evidence="6" id="KW-0812">Transmembrane</keyword>
<name>A0A1U7SWY6_ALLSI</name>
<dbReference type="GO" id="GO:0050839">
    <property type="term" value="F:cell adhesion molecule binding"/>
    <property type="evidence" value="ECO:0007669"/>
    <property type="project" value="TreeGrafter"/>
</dbReference>
<evidence type="ECO:0000256" key="1">
    <source>
        <dbReference type="ARBA" id="ARBA00004479"/>
    </source>
</evidence>
<dbReference type="InterPro" id="IPR051275">
    <property type="entry name" value="Cell_adhesion_signaling"/>
</dbReference>
<keyword evidence="4" id="KW-0325">Glycoprotein</keyword>
<organism evidence="8 9">
    <name type="scientific">Alligator sinensis</name>
    <name type="common">Chinese alligator</name>
    <dbReference type="NCBI Taxonomy" id="38654"/>
    <lineage>
        <taxon>Eukaryota</taxon>
        <taxon>Metazoa</taxon>
        <taxon>Chordata</taxon>
        <taxon>Craniata</taxon>
        <taxon>Vertebrata</taxon>
        <taxon>Euteleostomi</taxon>
        <taxon>Archelosauria</taxon>
        <taxon>Archosauria</taxon>
        <taxon>Crocodylia</taxon>
        <taxon>Alligatoridae</taxon>
        <taxon>Alligatorinae</taxon>
        <taxon>Alligator</taxon>
    </lineage>
</organism>
<evidence type="ECO:0000259" key="7">
    <source>
        <dbReference type="PROSITE" id="PS50835"/>
    </source>
</evidence>
<keyword evidence="5" id="KW-0393">Immunoglobulin domain</keyword>
<feature type="transmembrane region" description="Helical" evidence="6">
    <location>
        <begin position="272"/>
        <end position="295"/>
    </location>
</feature>
<dbReference type="RefSeq" id="XP_006038180.2">
    <property type="nucleotide sequence ID" value="XM_006038118.3"/>
</dbReference>
<dbReference type="PANTHER" id="PTHR11640">
    <property type="entry name" value="NEPHRIN"/>
    <property type="match status" value="1"/>
</dbReference>
<evidence type="ECO:0000256" key="5">
    <source>
        <dbReference type="ARBA" id="ARBA00023319"/>
    </source>
</evidence>
<evidence type="ECO:0000313" key="8">
    <source>
        <dbReference type="Proteomes" id="UP000189705"/>
    </source>
</evidence>
<proteinExistence type="predicted"/>
<dbReference type="GO" id="GO:0005911">
    <property type="term" value="C:cell-cell junction"/>
    <property type="evidence" value="ECO:0007669"/>
    <property type="project" value="TreeGrafter"/>
</dbReference>
<dbReference type="SMART" id="SM00408">
    <property type="entry name" value="IGc2"/>
    <property type="match status" value="1"/>
</dbReference>